<dbReference type="AlphaFoldDB" id="A0A9W7G7T4"/>
<keyword evidence="6" id="KW-1185">Reference proteome</keyword>
<feature type="compositionally biased region" description="Pro residues" evidence="3">
    <location>
        <begin position="400"/>
        <end position="409"/>
    </location>
</feature>
<feature type="coiled-coil region" evidence="2">
    <location>
        <begin position="300"/>
        <end position="355"/>
    </location>
</feature>
<evidence type="ECO:0000256" key="2">
    <source>
        <dbReference type="SAM" id="Coils"/>
    </source>
</evidence>
<name>A0A9W7G7T4_9STRA</name>
<proteinExistence type="predicted"/>
<dbReference type="InterPro" id="IPR002048">
    <property type="entry name" value="EF_hand_dom"/>
</dbReference>
<dbReference type="PANTHER" id="PTHR16306:SF1">
    <property type="entry name" value="CHROMOSOME UNDETERMINED SCAFFOLD_7, WHOLE GENOME SHOTGUN SEQUENCE"/>
    <property type="match status" value="1"/>
</dbReference>
<reference evidence="6" key="1">
    <citation type="journal article" date="2023" name="Commun. Biol.">
        <title>Genome analysis of Parmales, the sister group of diatoms, reveals the evolutionary specialization of diatoms from phago-mixotrophs to photoautotrophs.</title>
        <authorList>
            <person name="Ban H."/>
            <person name="Sato S."/>
            <person name="Yoshikawa S."/>
            <person name="Yamada K."/>
            <person name="Nakamura Y."/>
            <person name="Ichinomiya M."/>
            <person name="Sato N."/>
            <person name="Blanc-Mathieu R."/>
            <person name="Endo H."/>
            <person name="Kuwata A."/>
            <person name="Ogata H."/>
        </authorList>
    </citation>
    <scope>NUCLEOTIDE SEQUENCE [LARGE SCALE GENOMIC DNA]</scope>
</reference>
<organism evidence="5 6">
    <name type="scientific">Triparma columacea</name>
    <dbReference type="NCBI Taxonomy" id="722753"/>
    <lineage>
        <taxon>Eukaryota</taxon>
        <taxon>Sar</taxon>
        <taxon>Stramenopiles</taxon>
        <taxon>Ochrophyta</taxon>
        <taxon>Bolidophyceae</taxon>
        <taxon>Parmales</taxon>
        <taxon>Triparmaceae</taxon>
        <taxon>Triparma</taxon>
    </lineage>
</organism>
<dbReference type="SUPFAM" id="SSF47473">
    <property type="entry name" value="EF-hand"/>
    <property type="match status" value="1"/>
</dbReference>
<dbReference type="SUPFAM" id="SSF52075">
    <property type="entry name" value="Outer arm dynein light chain 1"/>
    <property type="match status" value="1"/>
</dbReference>
<dbReference type="Pfam" id="PF13855">
    <property type="entry name" value="LRR_8"/>
    <property type="match status" value="1"/>
</dbReference>
<dbReference type="InterPro" id="IPR018247">
    <property type="entry name" value="EF_Hand_1_Ca_BS"/>
</dbReference>
<evidence type="ECO:0000256" key="3">
    <source>
        <dbReference type="SAM" id="MobiDB-lite"/>
    </source>
</evidence>
<feature type="region of interest" description="Disordered" evidence="3">
    <location>
        <begin position="732"/>
        <end position="755"/>
    </location>
</feature>
<dbReference type="InterPro" id="IPR032675">
    <property type="entry name" value="LRR_dom_sf"/>
</dbReference>
<accession>A0A9W7G7T4</accession>
<dbReference type="EMBL" id="BRYA01000060">
    <property type="protein sequence ID" value="GMI35812.1"/>
    <property type="molecule type" value="Genomic_DNA"/>
</dbReference>
<evidence type="ECO:0000256" key="1">
    <source>
        <dbReference type="ARBA" id="ARBA00022837"/>
    </source>
</evidence>
<dbReference type="Gene3D" id="3.80.10.10">
    <property type="entry name" value="Ribonuclease Inhibitor"/>
    <property type="match status" value="1"/>
</dbReference>
<dbReference type="Gene3D" id="1.10.238.10">
    <property type="entry name" value="EF-hand"/>
    <property type="match status" value="1"/>
</dbReference>
<dbReference type="GO" id="GO:0005509">
    <property type="term" value="F:calcium ion binding"/>
    <property type="evidence" value="ECO:0007669"/>
    <property type="project" value="InterPro"/>
</dbReference>
<evidence type="ECO:0000259" key="4">
    <source>
        <dbReference type="PROSITE" id="PS50222"/>
    </source>
</evidence>
<dbReference type="PANTHER" id="PTHR16306">
    <property type="entry name" value="TRANSLIN-ASSOCIATED FACTOR X-INTERACTING PROTEIN 1"/>
    <property type="match status" value="1"/>
</dbReference>
<dbReference type="SMART" id="SM00054">
    <property type="entry name" value="EFh"/>
    <property type="match status" value="1"/>
</dbReference>
<feature type="domain" description="EF-hand" evidence="4">
    <location>
        <begin position="645"/>
        <end position="680"/>
    </location>
</feature>
<sequence>MDLARKKISECSGPSLSLSALSLDANALSSLVPIMASKGISALILRENSLTSLPRSIADLSTLTTLDLSSNPIANIVDMANVASSIPNLRALSVDVDEEEAVALPLLIPSLSVLNGSAVGANAVRRNSSIAHQKQQQRNENPTLAVTGNINLTQVEDIYNMVKLLHGNGRRLEGKDDAKMDKAFRDHADAVFRRLRGSLSSLEEEFERSAETLMAKHGLFDVCFQEVISYTEKINPDLSRVLRKIRSAHTSMFQAFPPIVGEARDFSKSVVEEIRAESERGIQRVRADTIKETELLKADLSRSEMETNQLLEAAELLEEEVKTKDGEIEKLRRALKQARLENANMREQITSLDKLGGSGGSGKAFILRGKNNRTNLSFASDGQRKQQRQQESKVEQPLQVPLPPNPPSTPKEAASVDDERDLTIRNISLNQLMSFIEELYASKAKYDKKCAEGHLARETMEQHMYTFLNQRYGLRSLIVENASAVIKAVNMFSVESTDVAVFGKIIKNEIDEEFRFVIEQLKDSIKSLLHVALKAKNPNKPEDQIVKLSNSITSSTISHSLSSDIVGYMYNEEDSLTLRKMLDDEGRRAGGMEERRRAEREVTRGTPRSQDNEKQGGASKESTIPIPFPLFEKVLMDFQLLGHDRFLSKFRECFSRLDQDGDGILSEDDFITLCSLVGKPTTKGKVKVKERSDDELNNFLSAADPFNHSSITFSSAVACLSEDIVEQVMDMHDKQKRKKELDSRREGGMKKGVGDRMRRLVSL</sequence>
<dbReference type="InterPro" id="IPR001611">
    <property type="entry name" value="Leu-rich_rpt"/>
</dbReference>
<feature type="region of interest" description="Disordered" evidence="3">
    <location>
        <begin position="374"/>
        <end position="417"/>
    </location>
</feature>
<dbReference type="PROSITE" id="PS00018">
    <property type="entry name" value="EF_HAND_1"/>
    <property type="match status" value="1"/>
</dbReference>
<dbReference type="GO" id="GO:0005737">
    <property type="term" value="C:cytoplasm"/>
    <property type="evidence" value="ECO:0007669"/>
    <property type="project" value="TreeGrafter"/>
</dbReference>
<dbReference type="PROSITE" id="PS50222">
    <property type="entry name" value="EF_HAND_2"/>
    <property type="match status" value="1"/>
</dbReference>
<dbReference type="OrthoDB" id="2021138at2759"/>
<comment type="caution">
    <text evidence="5">The sequence shown here is derived from an EMBL/GenBank/DDBJ whole genome shotgun (WGS) entry which is preliminary data.</text>
</comment>
<evidence type="ECO:0000313" key="5">
    <source>
        <dbReference type="EMBL" id="GMI35812.1"/>
    </source>
</evidence>
<feature type="compositionally biased region" description="Basic and acidic residues" evidence="3">
    <location>
        <begin position="382"/>
        <end position="394"/>
    </location>
</feature>
<feature type="region of interest" description="Disordered" evidence="3">
    <location>
        <begin position="585"/>
        <end position="623"/>
    </location>
</feature>
<evidence type="ECO:0000313" key="6">
    <source>
        <dbReference type="Proteomes" id="UP001165065"/>
    </source>
</evidence>
<dbReference type="PROSITE" id="PS51450">
    <property type="entry name" value="LRR"/>
    <property type="match status" value="1"/>
</dbReference>
<feature type="compositionally biased region" description="Basic and acidic residues" evidence="3">
    <location>
        <begin position="585"/>
        <end position="603"/>
    </location>
</feature>
<gene>
    <name evidence="5" type="ORF">TrCOL_g10848</name>
</gene>
<dbReference type="InterPro" id="IPR011992">
    <property type="entry name" value="EF-hand-dom_pair"/>
</dbReference>
<keyword evidence="2" id="KW-0175">Coiled coil</keyword>
<keyword evidence="1" id="KW-0106">Calcium</keyword>
<dbReference type="Proteomes" id="UP001165065">
    <property type="component" value="Unassembled WGS sequence"/>
</dbReference>
<protein>
    <recommendedName>
        <fullName evidence="4">EF-hand domain-containing protein</fullName>
    </recommendedName>
</protein>